<comment type="caution">
    <text evidence="2">The sequence shown here is derived from an EMBL/GenBank/DDBJ whole genome shotgun (WGS) entry which is preliminary data.</text>
</comment>
<feature type="transmembrane region" description="Helical" evidence="1">
    <location>
        <begin position="28"/>
        <end position="47"/>
    </location>
</feature>
<evidence type="ECO:0000256" key="1">
    <source>
        <dbReference type="SAM" id="Phobius"/>
    </source>
</evidence>
<dbReference type="Proteomes" id="UP000835052">
    <property type="component" value="Unassembled WGS sequence"/>
</dbReference>
<proteinExistence type="predicted"/>
<evidence type="ECO:0000313" key="2">
    <source>
        <dbReference type="EMBL" id="CAD6186531.1"/>
    </source>
</evidence>
<keyword evidence="1" id="KW-0472">Membrane</keyword>
<keyword evidence="1" id="KW-1133">Transmembrane helix</keyword>
<name>A0A8S1GUC2_9PELO</name>
<feature type="transmembrane region" description="Helical" evidence="1">
    <location>
        <begin position="223"/>
        <end position="242"/>
    </location>
</feature>
<organism evidence="2 3">
    <name type="scientific">Caenorhabditis auriculariae</name>
    <dbReference type="NCBI Taxonomy" id="2777116"/>
    <lineage>
        <taxon>Eukaryota</taxon>
        <taxon>Metazoa</taxon>
        <taxon>Ecdysozoa</taxon>
        <taxon>Nematoda</taxon>
        <taxon>Chromadorea</taxon>
        <taxon>Rhabditida</taxon>
        <taxon>Rhabditina</taxon>
        <taxon>Rhabditomorpha</taxon>
        <taxon>Rhabditoidea</taxon>
        <taxon>Rhabditidae</taxon>
        <taxon>Peloderinae</taxon>
        <taxon>Caenorhabditis</taxon>
    </lineage>
</organism>
<keyword evidence="1" id="KW-0812">Transmembrane</keyword>
<dbReference type="AlphaFoldDB" id="A0A8S1GUC2"/>
<keyword evidence="3" id="KW-1185">Reference proteome</keyword>
<reference evidence="2" key="1">
    <citation type="submission" date="2020-10" db="EMBL/GenBank/DDBJ databases">
        <authorList>
            <person name="Kikuchi T."/>
        </authorList>
    </citation>
    <scope>NUCLEOTIDE SEQUENCE</scope>
    <source>
        <strain evidence="2">NKZ352</strain>
    </source>
</reference>
<sequence length="317" mass="36309">MVHCFEVYIILWKTPQFVQSKIPQAIRAIGLVTFSPIILAAILHIQYANLRCVTLDEFKQPLWKYRLNVLAIPINFISGDSGFGFLSILELGDNWMYEDVYMIGGKGGVIKGIQEFHAFQWGILLSSPLSLTAILHIQYANLRCVTLDELIVHGFELYLIVWKTPKFVESKIPQAIRAVLAIPINWMTQDGGLGFSNIAEWGENWMDANLTILGDQMTGRDQFLCLVWFSPLSLAAILHIQYANLRCVTLDEFKNSLRKYRLNVGLVYFFSVVSGLLYHFLMNIASKSIEIRVFFLLCYYTYAFTYVGLALKFSWDI</sequence>
<feature type="transmembrane region" description="Helical" evidence="1">
    <location>
        <begin position="262"/>
        <end position="281"/>
    </location>
</feature>
<dbReference type="EMBL" id="CAJGYM010000004">
    <property type="protein sequence ID" value="CAD6186531.1"/>
    <property type="molecule type" value="Genomic_DNA"/>
</dbReference>
<feature type="transmembrane region" description="Helical" evidence="1">
    <location>
        <begin position="67"/>
        <end position="89"/>
    </location>
</feature>
<evidence type="ECO:0000313" key="3">
    <source>
        <dbReference type="Proteomes" id="UP000835052"/>
    </source>
</evidence>
<feature type="transmembrane region" description="Helical" evidence="1">
    <location>
        <begin position="293"/>
        <end position="315"/>
    </location>
</feature>
<gene>
    <name evidence="2" type="ORF">CAUJ_LOCUS2450</name>
</gene>
<protein>
    <submittedName>
        <fullName evidence="2">Uncharacterized protein</fullName>
    </submittedName>
</protein>
<accession>A0A8S1GUC2</accession>